<feature type="transmembrane region" description="Helical" evidence="7">
    <location>
        <begin position="222"/>
        <end position="247"/>
    </location>
</feature>
<evidence type="ECO:0000256" key="6">
    <source>
        <dbReference type="ARBA" id="ARBA00023136"/>
    </source>
</evidence>
<feature type="transmembrane region" description="Helical" evidence="7">
    <location>
        <begin position="13"/>
        <end position="31"/>
    </location>
</feature>
<feature type="transmembrane region" description="Helical" evidence="7">
    <location>
        <begin position="193"/>
        <end position="216"/>
    </location>
</feature>
<evidence type="ECO:0000256" key="7">
    <source>
        <dbReference type="SAM" id="Phobius"/>
    </source>
</evidence>
<keyword evidence="9" id="KW-1185">Reference proteome</keyword>
<dbReference type="Proteomes" id="UP001209229">
    <property type="component" value="Unassembled WGS sequence"/>
</dbReference>
<dbReference type="Pfam" id="PF03994">
    <property type="entry name" value="DUF350"/>
    <property type="match status" value="2"/>
</dbReference>
<dbReference type="InterPro" id="IPR007140">
    <property type="entry name" value="DUF350"/>
</dbReference>
<evidence type="ECO:0000256" key="5">
    <source>
        <dbReference type="ARBA" id="ARBA00022989"/>
    </source>
</evidence>
<evidence type="ECO:0000256" key="2">
    <source>
        <dbReference type="ARBA" id="ARBA00005779"/>
    </source>
</evidence>
<dbReference type="AlphaFoldDB" id="A0AAE3M636"/>
<name>A0AAE3M636_9BACT</name>
<accession>A0AAE3M636</accession>
<evidence type="ECO:0000256" key="4">
    <source>
        <dbReference type="ARBA" id="ARBA00022692"/>
    </source>
</evidence>
<evidence type="ECO:0000313" key="8">
    <source>
        <dbReference type="EMBL" id="MCW3787520.1"/>
    </source>
</evidence>
<comment type="similarity">
    <text evidence="2">Belongs to the UPF0719 family.</text>
</comment>
<evidence type="ECO:0000256" key="3">
    <source>
        <dbReference type="ARBA" id="ARBA00022475"/>
    </source>
</evidence>
<gene>
    <name evidence="8" type="ORF">OM075_13685</name>
</gene>
<reference evidence="8" key="1">
    <citation type="submission" date="2022-10" db="EMBL/GenBank/DDBJ databases">
        <authorList>
            <person name="Yu W.X."/>
        </authorList>
    </citation>
    <scope>NUCLEOTIDE SEQUENCE</scope>
    <source>
        <strain evidence="8">AAT</strain>
    </source>
</reference>
<proteinExistence type="inferred from homology"/>
<keyword evidence="6 7" id="KW-0472">Membrane</keyword>
<evidence type="ECO:0000256" key="1">
    <source>
        <dbReference type="ARBA" id="ARBA00004651"/>
    </source>
</evidence>
<comment type="caution">
    <text evidence="8">The sequence shown here is derived from an EMBL/GenBank/DDBJ whole genome shotgun (WGS) entry which is preliminary data.</text>
</comment>
<organism evidence="8 9">
    <name type="scientific">Plebeiibacterium sediminum</name>
    <dbReference type="NCBI Taxonomy" id="2992112"/>
    <lineage>
        <taxon>Bacteria</taxon>
        <taxon>Pseudomonadati</taxon>
        <taxon>Bacteroidota</taxon>
        <taxon>Bacteroidia</taxon>
        <taxon>Marinilabiliales</taxon>
        <taxon>Marinilabiliaceae</taxon>
        <taxon>Plebeiibacterium</taxon>
    </lineage>
</organism>
<sequence>MNFSDISTILYDAIAYIAAGFVIFFLGKLVYQLVNKSFNVKEELVEKDNLAFAFAHTGYFIGLLLAVGSAIVGPTRGLVNDMIDILAYGVLAIILLNLSIWINDKIILRKFSVKKEIIKDRNSGTGVIEGAVSIASGLIIFGAVSGESELGGWGFGFLSATVFWAAGQIAIIIAAAIYQLITPYDVHEHIEKDNVAVGVGFAGALIAIANLIRYGIAGDFEGWGVTFSEAGFELVLGIILLPVMRFLTDKILLPGQRLTDEIVNQEKPNVGAAIIEAFAYIGGSVLITWCL</sequence>
<dbReference type="GO" id="GO:0005886">
    <property type="term" value="C:plasma membrane"/>
    <property type="evidence" value="ECO:0007669"/>
    <property type="project" value="UniProtKB-SubCell"/>
</dbReference>
<feature type="transmembrane region" description="Helical" evidence="7">
    <location>
        <begin position="156"/>
        <end position="181"/>
    </location>
</feature>
<dbReference type="EMBL" id="JAPDPJ010000031">
    <property type="protein sequence ID" value="MCW3787520.1"/>
    <property type="molecule type" value="Genomic_DNA"/>
</dbReference>
<feature type="transmembrane region" description="Helical" evidence="7">
    <location>
        <begin position="52"/>
        <end position="73"/>
    </location>
</feature>
<keyword evidence="5 7" id="KW-1133">Transmembrane helix</keyword>
<dbReference type="RefSeq" id="WP_301191085.1">
    <property type="nucleotide sequence ID" value="NZ_JAPDPJ010000031.1"/>
</dbReference>
<dbReference type="PANTHER" id="PTHR40043">
    <property type="entry name" value="UPF0719 INNER MEMBRANE PROTEIN YJFL"/>
    <property type="match status" value="1"/>
</dbReference>
<keyword evidence="4 7" id="KW-0812">Transmembrane</keyword>
<dbReference type="PANTHER" id="PTHR40043:SF1">
    <property type="entry name" value="UPF0719 INNER MEMBRANE PROTEIN YJFL"/>
    <property type="match status" value="1"/>
</dbReference>
<comment type="subcellular location">
    <subcellularLocation>
        <location evidence="1">Cell membrane</location>
        <topology evidence="1">Multi-pass membrane protein</topology>
    </subcellularLocation>
</comment>
<protein>
    <submittedName>
        <fullName evidence="8">DUF350 domain-containing protein</fullName>
    </submittedName>
</protein>
<keyword evidence="3" id="KW-1003">Cell membrane</keyword>
<evidence type="ECO:0000313" key="9">
    <source>
        <dbReference type="Proteomes" id="UP001209229"/>
    </source>
</evidence>
<feature type="transmembrane region" description="Helical" evidence="7">
    <location>
        <begin position="85"/>
        <end position="103"/>
    </location>
</feature>
<feature type="transmembrane region" description="Helical" evidence="7">
    <location>
        <begin position="124"/>
        <end position="144"/>
    </location>
</feature>